<evidence type="ECO:0000256" key="2">
    <source>
        <dbReference type="ARBA" id="ARBA00023125"/>
    </source>
</evidence>
<evidence type="ECO:0000256" key="3">
    <source>
        <dbReference type="ARBA" id="ARBA00023159"/>
    </source>
</evidence>
<name>A0A318S317_9DEIO</name>
<dbReference type="SMART" id="SM00342">
    <property type="entry name" value="HTH_ARAC"/>
    <property type="match status" value="1"/>
</dbReference>
<dbReference type="PANTHER" id="PTHR46796:SF2">
    <property type="entry name" value="TRANSCRIPTIONAL REGULATORY PROTEIN"/>
    <property type="match status" value="1"/>
</dbReference>
<feature type="domain" description="HTH araC/xylS-type" evidence="5">
    <location>
        <begin position="210"/>
        <end position="307"/>
    </location>
</feature>
<protein>
    <submittedName>
        <fullName evidence="6">AraC family transcriptional regulator</fullName>
    </submittedName>
</protein>
<reference evidence="6 7" key="1">
    <citation type="submission" date="2018-06" db="EMBL/GenBank/DDBJ databases">
        <title>Genomic Encyclopedia of Type Strains, Phase IV (KMG-IV): sequencing the most valuable type-strain genomes for metagenomic binning, comparative biology and taxonomic classification.</title>
        <authorList>
            <person name="Goeker M."/>
        </authorList>
    </citation>
    <scope>NUCLEOTIDE SEQUENCE [LARGE SCALE GENOMIC DNA]</scope>
    <source>
        <strain evidence="6 7">DSM 18048</strain>
    </source>
</reference>
<dbReference type="InterPro" id="IPR003313">
    <property type="entry name" value="AraC-bd"/>
</dbReference>
<dbReference type="PANTHER" id="PTHR46796">
    <property type="entry name" value="HTH-TYPE TRANSCRIPTIONAL ACTIVATOR RHAS-RELATED"/>
    <property type="match status" value="1"/>
</dbReference>
<proteinExistence type="predicted"/>
<dbReference type="InterPro" id="IPR020449">
    <property type="entry name" value="Tscrpt_reg_AraC-type_HTH"/>
</dbReference>
<dbReference type="SUPFAM" id="SSF46689">
    <property type="entry name" value="Homeodomain-like"/>
    <property type="match status" value="2"/>
</dbReference>
<keyword evidence="2" id="KW-0238">DNA-binding</keyword>
<dbReference type="GO" id="GO:0003700">
    <property type="term" value="F:DNA-binding transcription factor activity"/>
    <property type="evidence" value="ECO:0007669"/>
    <property type="project" value="InterPro"/>
</dbReference>
<dbReference type="InterPro" id="IPR050204">
    <property type="entry name" value="AraC_XylS_family_regulators"/>
</dbReference>
<evidence type="ECO:0000313" key="7">
    <source>
        <dbReference type="Proteomes" id="UP000248326"/>
    </source>
</evidence>
<evidence type="ECO:0000313" key="6">
    <source>
        <dbReference type="EMBL" id="PYE50399.1"/>
    </source>
</evidence>
<organism evidence="6 7">
    <name type="scientific">Deinococcus yavapaiensis KR-236</name>
    <dbReference type="NCBI Taxonomy" id="694435"/>
    <lineage>
        <taxon>Bacteria</taxon>
        <taxon>Thermotogati</taxon>
        <taxon>Deinococcota</taxon>
        <taxon>Deinococci</taxon>
        <taxon>Deinococcales</taxon>
        <taxon>Deinococcaceae</taxon>
        <taxon>Deinococcus</taxon>
    </lineage>
</organism>
<dbReference type="AlphaFoldDB" id="A0A318S317"/>
<dbReference type="PROSITE" id="PS00041">
    <property type="entry name" value="HTH_ARAC_FAMILY_1"/>
    <property type="match status" value="1"/>
</dbReference>
<dbReference type="OrthoDB" id="9772607at2"/>
<keyword evidence="7" id="KW-1185">Reference proteome</keyword>
<dbReference type="Proteomes" id="UP000248326">
    <property type="component" value="Unassembled WGS sequence"/>
</dbReference>
<dbReference type="InterPro" id="IPR018062">
    <property type="entry name" value="HTH_AraC-typ_CS"/>
</dbReference>
<dbReference type="PRINTS" id="PR00032">
    <property type="entry name" value="HTHARAC"/>
</dbReference>
<dbReference type="GO" id="GO:0043565">
    <property type="term" value="F:sequence-specific DNA binding"/>
    <property type="evidence" value="ECO:0007669"/>
    <property type="project" value="InterPro"/>
</dbReference>
<gene>
    <name evidence="6" type="ORF">DES52_11816</name>
</gene>
<sequence>MTQGSWYQRGTSCKILLGPLYAEGMTDLLARRQERLKRDEARLWREDFLGGLDVLQARFVKQAFARHTHEEFTVGVVHQGAAEFWNRGAERVAPDGSVMLINADEVTTGHSFVEDGYLHLVLYPSAEQLRAVAAQVAGKRVETPFFPESVAFAPEVAHRLTVAHRVLSDFTASRLTRDAVLQAALVSLVSTLSEARGTPAPLGQERAAVREARAYLDAHAVEDVSLDDLAGVSGLSAFHLSRVFREEVGLPPHAYQVQARVRRAQAWLAAGWGLAEVALAAGFNDQSAFSNQFKRHVGVTPGQYVRSFGPKKR</sequence>
<dbReference type="InterPro" id="IPR037923">
    <property type="entry name" value="HTH-like"/>
</dbReference>
<accession>A0A318S317</accession>
<dbReference type="InterPro" id="IPR009057">
    <property type="entry name" value="Homeodomain-like_sf"/>
</dbReference>
<evidence type="ECO:0000259" key="5">
    <source>
        <dbReference type="PROSITE" id="PS01124"/>
    </source>
</evidence>
<comment type="caution">
    <text evidence="6">The sequence shown here is derived from an EMBL/GenBank/DDBJ whole genome shotgun (WGS) entry which is preliminary data.</text>
</comment>
<dbReference type="PROSITE" id="PS01124">
    <property type="entry name" value="HTH_ARAC_FAMILY_2"/>
    <property type="match status" value="1"/>
</dbReference>
<dbReference type="InterPro" id="IPR018060">
    <property type="entry name" value="HTH_AraC"/>
</dbReference>
<dbReference type="SUPFAM" id="SSF51215">
    <property type="entry name" value="Regulatory protein AraC"/>
    <property type="match status" value="1"/>
</dbReference>
<dbReference type="Gene3D" id="1.10.10.60">
    <property type="entry name" value="Homeodomain-like"/>
    <property type="match status" value="2"/>
</dbReference>
<keyword evidence="1" id="KW-0805">Transcription regulation</keyword>
<dbReference type="EMBL" id="QJSX01000018">
    <property type="protein sequence ID" value="PYE50399.1"/>
    <property type="molecule type" value="Genomic_DNA"/>
</dbReference>
<keyword evidence="3" id="KW-0010">Activator</keyword>
<evidence type="ECO:0000256" key="1">
    <source>
        <dbReference type="ARBA" id="ARBA00023015"/>
    </source>
</evidence>
<evidence type="ECO:0000256" key="4">
    <source>
        <dbReference type="ARBA" id="ARBA00023163"/>
    </source>
</evidence>
<dbReference type="Pfam" id="PF02311">
    <property type="entry name" value="AraC_binding"/>
    <property type="match status" value="1"/>
</dbReference>
<keyword evidence="4" id="KW-0804">Transcription</keyword>
<dbReference type="Pfam" id="PF12833">
    <property type="entry name" value="HTH_18"/>
    <property type="match status" value="1"/>
</dbReference>